<comment type="caution">
    <text evidence="1">The sequence shown here is derived from an EMBL/GenBank/DDBJ whole genome shotgun (WGS) entry which is preliminary data.</text>
</comment>
<dbReference type="EMBL" id="CM029045">
    <property type="protein sequence ID" value="KAG2603094.1"/>
    <property type="molecule type" value="Genomic_DNA"/>
</dbReference>
<organism evidence="1 2">
    <name type="scientific">Panicum virgatum</name>
    <name type="common">Blackwell switchgrass</name>
    <dbReference type="NCBI Taxonomy" id="38727"/>
    <lineage>
        <taxon>Eukaryota</taxon>
        <taxon>Viridiplantae</taxon>
        <taxon>Streptophyta</taxon>
        <taxon>Embryophyta</taxon>
        <taxon>Tracheophyta</taxon>
        <taxon>Spermatophyta</taxon>
        <taxon>Magnoliopsida</taxon>
        <taxon>Liliopsida</taxon>
        <taxon>Poales</taxon>
        <taxon>Poaceae</taxon>
        <taxon>PACMAD clade</taxon>
        <taxon>Panicoideae</taxon>
        <taxon>Panicodae</taxon>
        <taxon>Paniceae</taxon>
        <taxon>Panicinae</taxon>
        <taxon>Panicum</taxon>
        <taxon>Panicum sect. Hiantes</taxon>
    </lineage>
</organism>
<dbReference type="AlphaFoldDB" id="A0A8T0T199"/>
<proteinExistence type="predicted"/>
<evidence type="ECO:0000313" key="1">
    <source>
        <dbReference type="EMBL" id="KAG2603094.1"/>
    </source>
</evidence>
<reference evidence="1" key="1">
    <citation type="submission" date="2020-05" db="EMBL/GenBank/DDBJ databases">
        <title>WGS assembly of Panicum virgatum.</title>
        <authorList>
            <person name="Lovell J.T."/>
            <person name="Jenkins J."/>
            <person name="Shu S."/>
            <person name="Juenger T.E."/>
            <person name="Schmutz J."/>
        </authorList>
    </citation>
    <scope>NUCLEOTIDE SEQUENCE</scope>
    <source>
        <strain evidence="1">AP13</strain>
    </source>
</reference>
<keyword evidence="2" id="KW-1185">Reference proteome</keyword>
<dbReference type="Proteomes" id="UP000823388">
    <property type="component" value="Chromosome 5K"/>
</dbReference>
<accession>A0A8T0T199</accession>
<evidence type="ECO:0000313" key="2">
    <source>
        <dbReference type="Proteomes" id="UP000823388"/>
    </source>
</evidence>
<name>A0A8T0T199_PANVG</name>
<protein>
    <submittedName>
        <fullName evidence="1">Uncharacterized protein</fullName>
    </submittedName>
</protein>
<gene>
    <name evidence="1" type="ORF">PVAP13_5KG745700</name>
</gene>
<sequence length="166" mass="18352">MNLVAVRNSRSRPIPLEKNCSSLSEYIIPCSEKRVGHEPATASPVSIRHRRGVQGVVVCRDGQTLPAFARKSKLRIQSEHVETGEAHVPVQFDCFCAPSTGSPILSLEESSRRFPPHQARHGRQAVILLGREDPIQESQSEAIPGHCARSFYLVSPGTIRGNQHDR</sequence>